<dbReference type="Pfam" id="PF07254">
    <property type="entry name" value="Cpta_toxin"/>
    <property type="match status" value="1"/>
</dbReference>
<organism evidence="2 3">
    <name type="scientific">Thiogranum longum</name>
    <dbReference type="NCBI Taxonomy" id="1537524"/>
    <lineage>
        <taxon>Bacteria</taxon>
        <taxon>Pseudomonadati</taxon>
        <taxon>Pseudomonadota</taxon>
        <taxon>Gammaproteobacteria</taxon>
        <taxon>Chromatiales</taxon>
        <taxon>Ectothiorhodospiraceae</taxon>
        <taxon>Thiogranum</taxon>
    </lineage>
</organism>
<dbReference type="AlphaFoldDB" id="A0A4V2PGW9"/>
<sequence>MSLNLWNRFDRPLRLELGNSPLLLKILLALHMAGISAWLLVPLSPVLRGLAVVILFGQFCRLYRLHVSPLARYAVQALYWEQASGWKIKITAGWYPATVCVPFYVTSQLVAIRFRTGRFRKVTVIVVGDRTGADDFRRLRVRLLQCAHGRRDRAKIPGQE</sequence>
<protein>
    <recommendedName>
        <fullName evidence="4">Toxin CptA</fullName>
    </recommendedName>
</protein>
<comment type="caution">
    <text evidence="2">The sequence shown here is derived from an EMBL/GenBank/DDBJ whole genome shotgun (WGS) entry which is preliminary data.</text>
</comment>
<evidence type="ECO:0008006" key="4">
    <source>
        <dbReference type="Google" id="ProtNLM"/>
    </source>
</evidence>
<evidence type="ECO:0000256" key="1">
    <source>
        <dbReference type="SAM" id="Phobius"/>
    </source>
</evidence>
<keyword evidence="1" id="KW-0472">Membrane</keyword>
<gene>
    <name evidence="2" type="ORF">DFR30_1674</name>
</gene>
<keyword evidence="1" id="KW-0812">Transmembrane</keyword>
<evidence type="ECO:0000313" key="2">
    <source>
        <dbReference type="EMBL" id="TCK18396.1"/>
    </source>
</evidence>
<reference evidence="2 3" key="1">
    <citation type="submission" date="2019-03" db="EMBL/GenBank/DDBJ databases">
        <title>Genomic Encyclopedia of Type Strains, Phase IV (KMG-IV): sequencing the most valuable type-strain genomes for metagenomic binning, comparative biology and taxonomic classification.</title>
        <authorList>
            <person name="Goeker M."/>
        </authorList>
    </citation>
    <scope>NUCLEOTIDE SEQUENCE [LARGE SCALE GENOMIC DNA]</scope>
    <source>
        <strain evidence="2 3">DSM 19610</strain>
    </source>
</reference>
<feature type="transmembrane region" description="Helical" evidence="1">
    <location>
        <begin position="21"/>
        <end position="40"/>
    </location>
</feature>
<evidence type="ECO:0000313" key="3">
    <source>
        <dbReference type="Proteomes" id="UP000295707"/>
    </source>
</evidence>
<dbReference type="InterPro" id="IPR009883">
    <property type="entry name" value="YgfX"/>
</dbReference>
<dbReference type="EMBL" id="SMFX01000001">
    <property type="protein sequence ID" value="TCK18396.1"/>
    <property type="molecule type" value="Genomic_DNA"/>
</dbReference>
<keyword evidence="3" id="KW-1185">Reference proteome</keyword>
<proteinExistence type="predicted"/>
<dbReference type="Proteomes" id="UP000295707">
    <property type="component" value="Unassembled WGS sequence"/>
</dbReference>
<accession>A0A4V2PGW9</accession>
<name>A0A4V2PGW9_9GAMM</name>
<keyword evidence="1" id="KW-1133">Transmembrane helix</keyword>